<dbReference type="NCBIfam" id="TIGR02273">
    <property type="entry name" value="16S_RimM"/>
    <property type="match status" value="1"/>
</dbReference>
<dbReference type="PANTHER" id="PTHR33692:SF1">
    <property type="entry name" value="RIBOSOME MATURATION FACTOR RIMM"/>
    <property type="match status" value="1"/>
</dbReference>
<protein>
    <recommendedName>
        <fullName evidence="5">Ribosome maturation factor RimM</fullName>
    </recommendedName>
</protein>
<dbReference type="OrthoDB" id="9810331at2"/>
<dbReference type="InterPro" id="IPR036976">
    <property type="entry name" value="RimM_N_sf"/>
</dbReference>
<dbReference type="InterPro" id="IPR011961">
    <property type="entry name" value="RimM"/>
</dbReference>
<dbReference type="InterPro" id="IPR009000">
    <property type="entry name" value="Transl_B-barrel_sf"/>
</dbReference>
<evidence type="ECO:0000256" key="3">
    <source>
        <dbReference type="ARBA" id="ARBA00022552"/>
    </source>
</evidence>
<dbReference type="Proteomes" id="UP000251213">
    <property type="component" value="Unassembled WGS sequence"/>
</dbReference>
<feature type="domain" description="PRC-barrel" evidence="7">
    <location>
        <begin position="101"/>
        <end position="174"/>
    </location>
</feature>
<dbReference type="Pfam" id="PF05239">
    <property type="entry name" value="PRC"/>
    <property type="match status" value="1"/>
</dbReference>
<evidence type="ECO:0000259" key="6">
    <source>
        <dbReference type="Pfam" id="PF01782"/>
    </source>
</evidence>
<dbReference type="Gene3D" id="2.40.30.60">
    <property type="entry name" value="RimM"/>
    <property type="match status" value="1"/>
</dbReference>
<dbReference type="RefSeq" id="WP_113657866.1">
    <property type="nucleotide sequence ID" value="NZ_KZ845664.1"/>
</dbReference>
<dbReference type="EMBL" id="QJKK01000002">
    <property type="protein sequence ID" value="RAL26181.1"/>
    <property type="molecule type" value="Genomic_DNA"/>
</dbReference>
<dbReference type="InterPro" id="IPR011033">
    <property type="entry name" value="PRC_barrel-like_sf"/>
</dbReference>
<feature type="domain" description="RimM N-terminal" evidence="6">
    <location>
        <begin position="9"/>
        <end position="92"/>
    </location>
</feature>
<dbReference type="GO" id="GO:0005840">
    <property type="term" value="C:ribosome"/>
    <property type="evidence" value="ECO:0007669"/>
    <property type="project" value="InterPro"/>
</dbReference>
<dbReference type="PANTHER" id="PTHR33692">
    <property type="entry name" value="RIBOSOME MATURATION FACTOR RIMM"/>
    <property type="match status" value="1"/>
</dbReference>
<reference evidence="8 9" key="1">
    <citation type="submission" date="2018-06" db="EMBL/GenBank/DDBJ databases">
        <title>Thermoflavimicrobium daqus sp. nov., a thermophilic microbe isolated from Moutai-flavour Daqu.</title>
        <authorList>
            <person name="Wang X."/>
            <person name="Zhou H."/>
        </authorList>
    </citation>
    <scope>NUCLEOTIDE SEQUENCE [LARGE SCALE GENOMIC DNA]</scope>
    <source>
        <strain evidence="8 9">FBKL4.011</strain>
    </source>
</reference>
<keyword evidence="9" id="KW-1185">Reference proteome</keyword>
<sequence>MQHGEYLHVGRLVSTHGIRGEVRVLPDTDFPEERFAPGNELFLLHPSLSEPLILRIEKSRPHKNVWLVKFTQWSDINEVEPFKDGKLVVSKEDIVPVQEDEGEFYFHQIVGCDVITTEGRHLGKVQEILQLPANDVWVVRPDPKGKDLLLPYIDEVVKQVDTKKKQIIIKWMEGLE</sequence>
<keyword evidence="3 5" id="KW-0698">rRNA processing</keyword>
<dbReference type="InterPro" id="IPR027275">
    <property type="entry name" value="PRC-brl_dom"/>
</dbReference>
<evidence type="ECO:0000313" key="9">
    <source>
        <dbReference type="Proteomes" id="UP000251213"/>
    </source>
</evidence>
<dbReference type="AlphaFoldDB" id="A0A364K799"/>
<evidence type="ECO:0000256" key="4">
    <source>
        <dbReference type="ARBA" id="ARBA00023186"/>
    </source>
</evidence>
<name>A0A364K799_9BACL</name>
<reference evidence="8 9" key="2">
    <citation type="submission" date="2018-06" db="EMBL/GenBank/DDBJ databases">
        <authorList>
            <person name="Zhirakovskaya E."/>
        </authorList>
    </citation>
    <scope>NUCLEOTIDE SEQUENCE [LARGE SCALE GENOMIC DNA]</scope>
    <source>
        <strain evidence="8 9">FBKL4.011</strain>
    </source>
</reference>
<evidence type="ECO:0000256" key="2">
    <source>
        <dbReference type="ARBA" id="ARBA00022517"/>
    </source>
</evidence>
<keyword evidence="1 5" id="KW-0963">Cytoplasm</keyword>
<dbReference type="Gene3D" id="2.30.30.240">
    <property type="entry name" value="PRC-barrel domain"/>
    <property type="match status" value="1"/>
</dbReference>
<dbReference type="InterPro" id="IPR002676">
    <property type="entry name" value="RimM_N"/>
</dbReference>
<dbReference type="SUPFAM" id="SSF50346">
    <property type="entry name" value="PRC-barrel domain"/>
    <property type="match status" value="1"/>
</dbReference>
<comment type="similarity">
    <text evidence="5">Belongs to the RimM family.</text>
</comment>
<dbReference type="Pfam" id="PF01782">
    <property type="entry name" value="RimM"/>
    <property type="match status" value="1"/>
</dbReference>
<comment type="caution">
    <text evidence="8">The sequence shown here is derived from an EMBL/GenBank/DDBJ whole genome shotgun (WGS) entry which is preliminary data.</text>
</comment>
<comment type="subcellular location">
    <subcellularLocation>
        <location evidence="5">Cytoplasm</location>
    </subcellularLocation>
</comment>
<evidence type="ECO:0000256" key="5">
    <source>
        <dbReference type="HAMAP-Rule" id="MF_00014"/>
    </source>
</evidence>
<dbReference type="GO" id="GO:0043022">
    <property type="term" value="F:ribosome binding"/>
    <property type="evidence" value="ECO:0007669"/>
    <property type="project" value="InterPro"/>
</dbReference>
<keyword evidence="4 5" id="KW-0143">Chaperone</keyword>
<comment type="function">
    <text evidence="5">An accessory protein needed during the final step in the assembly of 30S ribosomal subunit, possibly for assembly of the head region. Essential for efficient processing of 16S rRNA. May be needed both before and after RbfA during the maturation of 16S rRNA. It has affinity for free ribosomal 30S subunits but not for 70S ribosomes.</text>
</comment>
<dbReference type="SUPFAM" id="SSF50447">
    <property type="entry name" value="Translation proteins"/>
    <property type="match status" value="1"/>
</dbReference>
<dbReference type="GO" id="GO:0006364">
    <property type="term" value="P:rRNA processing"/>
    <property type="evidence" value="ECO:0007669"/>
    <property type="project" value="UniProtKB-UniRule"/>
</dbReference>
<evidence type="ECO:0000256" key="1">
    <source>
        <dbReference type="ARBA" id="ARBA00022490"/>
    </source>
</evidence>
<evidence type="ECO:0000313" key="8">
    <source>
        <dbReference type="EMBL" id="RAL26181.1"/>
    </source>
</evidence>
<dbReference type="GO" id="GO:0005737">
    <property type="term" value="C:cytoplasm"/>
    <property type="evidence" value="ECO:0007669"/>
    <property type="project" value="UniProtKB-SubCell"/>
</dbReference>
<accession>A0A364K799</accession>
<comment type="subunit">
    <text evidence="5">Binds ribosomal protein uS19.</text>
</comment>
<proteinExistence type="inferred from homology"/>
<organism evidence="8 9">
    <name type="scientific">Thermoflavimicrobium daqui</name>
    <dbReference type="NCBI Taxonomy" id="2137476"/>
    <lineage>
        <taxon>Bacteria</taxon>
        <taxon>Bacillati</taxon>
        <taxon>Bacillota</taxon>
        <taxon>Bacilli</taxon>
        <taxon>Bacillales</taxon>
        <taxon>Thermoactinomycetaceae</taxon>
        <taxon>Thermoflavimicrobium</taxon>
    </lineage>
</organism>
<keyword evidence="2 5" id="KW-0690">Ribosome biogenesis</keyword>
<dbReference type="HAMAP" id="MF_00014">
    <property type="entry name" value="Ribosome_mat_RimM"/>
    <property type="match status" value="1"/>
</dbReference>
<gene>
    <name evidence="5" type="primary">rimM</name>
    <name evidence="8" type="ORF">DL897_04065</name>
</gene>
<evidence type="ECO:0000259" key="7">
    <source>
        <dbReference type="Pfam" id="PF05239"/>
    </source>
</evidence>
<comment type="domain">
    <text evidence="5">The PRC barrel domain binds ribosomal protein uS19.</text>
</comment>
<dbReference type="GO" id="GO:0042274">
    <property type="term" value="P:ribosomal small subunit biogenesis"/>
    <property type="evidence" value="ECO:0007669"/>
    <property type="project" value="UniProtKB-UniRule"/>
</dbReference>